<accession>A0A6I2UV40</accession>
<dbReference type="InterPro" id="IPR012674">
    <property type="entry name" value="Calycin"/>
</dbReference>
<organism evidence="1 2">
    <name type="scientific">Selenomonas montiformis</name>
    <dbReference type="NCBI Taxonomy" id="2652285"/>
    <lineage>
        <taxon>Bacteria</taxon>
        <taxon>Bacillati</taxon>
        <taxon>Bacillota</taxon>
        <taxon>Negativicutes</taxon>
        <taxon>Selenomonadales</taxon>
        <taxon>Selenomonadaceae</taxon>
        <taxon>Selenomonas</taxon>
    </lineage>
</organism>
<dbReference type="AlphaFoldDB" id="A0A6I2UV40"/>
<reference evidence="1 2" key="1">
    <citation type="submission" date="2019-08" db="EMBL/GenBank/DDBJ databases">
        <title>In-depth cultivation of the pig gut microbiome towards novel bacterial diversity and tailored functional studies.</title>
        <authorList>
            <person name="Wylensek D."/>
            <person name="Hitch T.C.A."/>
            <person name="Clavel T."/>
        </authorList>
    </citation>
    <scope>NUCLEOTIDE SEQUENCE [LARGE SCALE GENOMIC DNA]</scope>
    <source>
        <strain evidence="2">WCA-380-WT-3B3</strain>
    </source>
</reference>
<dbReference type="Gene3D" id="2.40.128.20">
    <property type="match status" value="1"/>
</dbReference>
<evidence type="ECO:0000313" key="1">
    <source>
        <dbReference type="EMBL" id="MSV24129.1"/>
    </source>
</evidence>
<dbReference type="Pfam" id="PF09148">
    <property type="entry name" value="DUF1934"/>
    <property type="match status" value="1"/>
</dbReference>
<dbReference type="Proteomes" id="UP000430222">
    <property type="component" value="Unassembled WGS sequence"/>
</dbReference>
<protein>
    <submittedName>
        <fullName evidence="1">DUF1934 domain-containing protein</fullName>
    </submittedName>
</protein>
<name>A0A6I2UV40_9FIRM</name>
<gene>
    <name evidence="1" type="ORF">FYJ78_02790</name>
</gene>
<sequence length="153" mass="17597">MSGMYPVLVRVRGIQRDETGRENTIESVSAGRHSVKNGKHYVLYDDLLLNEKQKTPTVLKFHDGELVLLRRGGMDQELRFRKGMQTQSKYRTPYGTLDMAVRTTRLDICCGLLEGRIDAEYDIAVNGQYQSTNRLHIEVTHIADQKEKTIRQD</sequence>
<proteinExistence type="predicted"/>
<dbReference type="EMBL" id="VUNL01000002">
    <property type="protein sequence ID" value="MSV24129.1"/>
    <property type="molecule type" value="Genomic_DNA"/>
</dbReference>
<comment type="caution">
    <text evidence="1">The sequence shown here is derived from an EMBL/GenBank/DDBJ whole genome shotgun (WGS) entry which is preliminary data.</text>
</comment>
<evidence type="ECO:0000313" key="2">
    <source>
        <dbReference type="Proteomes" id="UP000430222"/>
    </source>
</evidence>
<dbReference type="InterPro" id="IPR015231">
    <property type="entry name" value="DUF1934"/>
</dbReference>
<keyword evidence="2" id="KW-1185">Reference proteome</keyword>
<dbReference type="SUPFAM" id="SSF50814">
    <property type="entry name" value="Lipocalins"/>
    <property type="match status" value="1"/>
</dbReference>
<dbReference type="RefSeq" id="WP_154619874.1">
    <property type="nucleotide sequence ID" value="NZ_CBCTNG010000001.1"/>
</dbReference>